<dbReference type="Proteomes" id="UP000054164">
    <property type="component" value="Unassembled WGS sequence"/>
</dbReference>
<reference evidence="1" key="1">
    <citation type="submission" date="2013-10" db="EMBL/GenBank/DDBJ databases">
        <title>Draft genome sequence of Clostridium botulinum type B strain Osaka05.</title>
        <authorList>
            <person name="Sakaguchi Y."/>
            <person name="Hosomi K."/>
            <person name="Uchiyama J."/>
            <person name="Ogura Y."/>
            <person name="Sakaguchi M."/>
            <person name="Kohda T."/>
            <person name="Mukamoto M."/>
            <person name="Misawa N."/>
            <person name="Matsuzaki S."/>
            <person name="Hayashi T."/>
            <person name="Kozaki S."/>
        </authorList>
    </citation>
    <scope>NUCLEOTIDE SEQUENCE</scope>
    <source>
        <strain evidence="1">Osaka05</strain>
    </source>
</reference>
<organism evidence="1">
    <name type="scientific">Clostridium botulinum B str. Osaka05</name>
    <dbReference type="NCBI Taxonomy" id="1407017"/>
    <lineage>
        <taxon>Bacteria</taxon>
        <taxon>Bacillati</taxon>
        <taxon>Bacillota</taxon>
        <taxon>Clostridia</taxon>
        <taxon>Eubacteriales</taxon>
        <taxon>Clostridiaceae</taxon>
        <taxon>Clostridium</taxon>
    </lineage>
</organism>
<dbReference type="HOGENOM" id="CLU_2583465_0_0_9"/>
<dbReference type="EMBL" id="BA000058">
    <property type="protein sequence ID" value="BAO04835.1"/>
    <property type="molecule type" value="Genomic_DNA"/>
</dbReference>
<proteinExistence type="predicted"/>
<accession>A0A060N5K6</accession>
<dbReference type="AlphaFoldDB" id="A0A060N5K6"/>
<name>A0A060N5K6_CLOBO</name>
<protein>
    <submittedName>
        <fullName evidence="1">Uncharacterized protein</fullName>
    </submittedName>
</protein>
<dbReference type="RefSeq" id="WP_030031905.1">
    <property type="nucleotide sequence ID" value="NZ_BA000058.1"/>
</dbReference>
<evidence type="ECO:0000313" key="1">
    <source>
        <dbReference type="EMBL" id="BAO04835.1"/>
    </source>
</evidence>
<gene>
    <name evidence="1" type="ORF">CBO05P1_116</name>
</gene>
<sequence length="80" mass="9423">MDIFKKIEEMSKKGYAIEYTVVDQYQNGYEKEIKKGLMPPITYTVYVIRMEDGESIYEESFNHIEDSLKAGITYVKKILK</sequence>